<dbReference type="EMBL" id="AVPL01000009">
    <property type="protein sequence ID" value="KGN42060.1"/>
    <property type="molecule type" value="Genomic_DNA"/>
</dbReference>
<evidence type="ECO:0000313" key="2">
    <source>
        <dbReference type="EMBL" id="KGN42060.1"/>
    </source>
</evidence>
<dbReference type="Gene3D" id="2.40.50.140">
    <property type="entry name" value="Nucleic acid-binding proteins"/>
    <property type="match status" value="1"/>
</dbReference>
<dbReference type="InterPro" id="IPR011129">
    <property type="entry name" value="CSD"/>
</dbReference>
<keyword evidence="3" id="KW-1185">Reference proteome</keyword>
<protein>
    <submittedName>
        <fullName evidence="2">Cold-shock protein</fullName>
    </submittedName>
</protein>
<dbReference type="InterPro" id="IPR002059">
    <property type="entry name" value="CSP_DNA-bd"/>
</dbReference>
<dbReference type="eggNOG" id="COG1278">
    <property type="taxonomic scope" value="Bacteria"/>
</dbReference>
<organism evidence="2 3">
    <name type="scientific">Knoellia aerolata DSM 18566</name>
    <dbReference type="NCBI Taxonomy" id="1385519"/>
    <lineage>
        <taxon>Bacteria</taxon>
        <taxon>Bacillati</taxon>
        <taxon>Actinomycetota</taxon>
        <taxon>Actinomycetes</taxon>
        <taxon>Micrococcales</taxon>
        <taxon>Intrasporangiaceae</taxon>
        <taxon>Knoellia</taxon>
    </lineage>
</organism>
<name>A0A0A0JXB7_9MICO</name>
<dbReference type="OrthoDB" id="7477356at2"/>
<comment type="caution">
    <text evidence="2">The sequence shown here is derived from an EMBL/GenBank/DDBJ whole genome shotgun (WGS) entry which is preliminary data.</text>
</comment>
<gene>
    <name evidence="2" type="ORF">N801_03350</name>
</gene>
<dbReference type="SUPFAM" id="SSF50249">
    <property type="entry name" value="Nucleic acid-binding proteins"/>
    <property type="match status" value="1"/>
</dbReference>
<feature type="domain" description="CSD" evidence="1">
    <location>
        <begin position="1"/>
        <end position="67"/>
    </location>
</feature>
<dbReference type="PANTHER" id="PTHR11544">
    <property type="entry name" value="COLD SHOCK DOMAIN CONTAINING PROTEINS"/>
    <property type="match status" value="1"/>
</dbReference>
<dbReference type="Pfam" id="PF00313">
    <property type="entry name" value="CSD"/>
    <property type="match status" value="1"/>
</dbReference>
<evidence type="ECO:0000313" key="3">
    <source>
        <dbReference type="Proteomes" id="UP000030013"/>
    </source>
</evidence>
<proteinExistence type="predicted"/>
<reference evidence="2 3" key="1">
    <citation type="submission" date="2013-08" db="EMBL/GenBank/DDBJ databases">
        <title>The genome sequence of Knoellia aerolata.</title>
        <authorList>
            <person name="Zhu W."/>
            <person name="Wang G."/>
        </authorList>
    </citation>
    <scope>NUCLEOTIDE SEQUENCE [LARGE SCALE GENOMIC DNA]</scope>
    <source>
        <strain evidence="2 3">DSM 18566</strain>
    </source>
</reference>
<dbReference type="STRING" id="1385519.N801_03350"/>
<dbReference type="RefSeq" id="WP_035934733.1">
    <property type="nucleotide sequence ID" value="NZ_AVPL01000009.1"/>
</dbReference>
<dbReference type="InterPro" id="IPR012340">
    <property type="entry name" value="NA-bd_OB-fold"/>
</dbReference>
<dbReference type="SMART" id="SM00357">
    <property type="entry name" value="CSP"/>
    <property type="match status" value="1"/>
</dbReference>
<dbReference type="Proteomes" id="UP000030013">
    <property type="component" value="Unassembled WGS sequence"/>
</dbReference>
<dbReference type="InterPro" id="IPR050181">
    <property type="entry name" value="Cold_shock_domain"/>
</dbReference>
<evidence type="ECO:0000259" key="1">
    <source>
        <dbReference type="PROSITE" id="PS51857"/>
    </source>
</evidence>
<dbReference type="PROSITE" id="PS51857">
    <property type="entry name" value="CSD_2"/>
    <property type="match status" value="1"/>
</dbReference>
<dbReference type="PRINTS" id="PR00050">
    <property type="entry name" value="COLDSHOCK"/>
</dbReference>
<accession>A0A0A0JXB7</accession>
<sequence length="134" mass="14349">MPTGKVKFYDSEKGFGFVSTDDPAEGGDVFVPSSALPEGVTSLKNGARIEFGIVEGRRGAQALSVRLLEPAASVTANRKVRDRKPAEDMVVIVEDVITLLDSVQSSLRRGHYPDKAHGGKVAQVLRAVADDLEI</sequence>
<dbReference type="AlphaFoldDB" id="A0A0A0JXB7"/>
<dbReference type="GO" id="GO:0003676">
    <property type="term" value="F:nucleic acid binding"/>
    <property type="evidence" value="ECO:0007669"/>
    <property type="project" value="InterPro"/>
</dbReference>